<dbReference type="SUPFAM" id="SSF46689">
    <property type="entry name" value="Homeodomain-like"/>
    <property type="match status" value="1"/>
</dbReference>
<evidence type="ECO:0000313" key="4">
    <source>
        <dbReference type="EMBL" id="MBM9506151.1"/>
    </source>
</evidence>
<name>A0ABS2TS50_9ACTN</name>
<evidence type="ECO:0000256" key="1">
    <source>
        <dbReference type="ARBA" id="ARBA00023125"/>
    </source>
</evidence>
<dbReference type="Pfam" id="PF14246">
    <property type="entry name" value="TetR_C_7"/>
    <property type="match status" value="1"/>
</dbReference>
<reference evidence="4 5" key="1">
    <citation type="submission" date="2021-01" db="EMBL/GenBank/DDBJ databases">
        <title>Streptomyces acididurans sp. nov., isolated from a peat swamp forest soil.</title>
        <authorList>
            <person name="Chantavorakit T."/>
            <person name="Duangmal K."/>
        </authorList>
    </citation>
    <scope>NUCLEOTIDE SEQUENCE [LARGE SCALE GENOMIC DNA]</scope>
    <source>
        <strain evidence="4 5">KK5PA1</strain>
    </source>
</reference>
<sequence>MTPEPSAATNASYHQRVKEEKRAAILTAGTRLFLECGYDRTSLAQVAKQAGVSTATLFKRFPTKSALFEAIVSQYWQLESQWDYLPEPGDPKAGLTKIGRDYACLLTRPGMAALFRIVIAESSRFPELGRMQGDLGRQVFLSGLHGYFAAEHDAGTLHIPDPDLAAGQFLGMIADQIFWPRLLLVDFDMDEPAMYHVVDEAVLTMLARYRPEPSLRS</sequence>
<feature type="DNA-binding region" description="H-T-H motif" evidence="2">
    <location>
        <begin position="42"/>
        <end position="61"/>
    </location>
</feature>
<dbReference type="InterPro" id="IPR050109">
    <property type="entry name" value="HTH-type_TetR-like_transc_reg"/>
</dbReference>
<evidence type="ECO:0000313" key="5">
    <source>
        <dbReference type="Proteomes" id="UP000749040"/>
    </source>
</evidence>
<dbReference type="InterPro" id="IPR023772">
    <property type="entry name" value="DNA-bd_HTH_TetR-type_CS"/>
</dbReference>
<protein>
    <submittedName>
        <fullName evidence="4">TetR/AcrR family transcriptional regulator</fullName>
    </submittedName>
</protein>
<dbReference type="Gene3D" id="1.10.10.60">
    <property type="entry name" value="Homeodomain-like"/>
    <property type="match status" value="1"/>
</dbReference>
<dbReference type="Gene3D" id="1.10.357.10">
    <property type="entry name" value="Tetracycline Repressor, domain 2"/>
    <property type="match status" value="1"/>
</dbReference>
<dbReference type="EMBL" id="JADKYB010000008">
    <property type="protein sequence ID" value="MBM9506151.1"/>
    <property type="molecule type" value="Genomic_DNA"/>
</dbReference>
<evidence type="ECO:0000259" key="3">
    <source>
        <dbReference type="PROSITE" id="PS50977"/>
    </source>
</evidence>
<dbReference type="PANTHER" id="PTHR30055:SF146">
    <property type="entry name" value="HTH-TYPE TRANSCRIPTIONAL DUAL REGULATOR CECR"/>
    <property type="match status" value="1"/>
</dbReference>
<organism evidence="4 5">
    <name type="scientific">Actinacidiphila acididurans</name>
    <dbReference type="NCBI Taxonomy" id="2784346"/>
    <lineage>
        <taxon>Bacteria</taxon>
        <taxon>Bacillati</taxon>
        <taxon>Actinomycetota</taxon>
        <taxon>Actinomycetes</taxon>
        <taxon>Kitasatosporales</taxon>
        <taxon>Streptomycetaceae</taxon>
        <taxon>Actinacidiphila</taxon>
    </lineage>
</organism>
<dbReference type="PROSITE" id="PS50977">
    <property type="entry name" value="HTH_TETR_2"/>
    <property type="match status" value="1"/>
</dbReference>
<dbReference type="InterPro" id="IPR036271">
    <property type="entry name" value="Tet_transcr_reg_TetR-rel_C_sf"/>
</dbReference>
<accession>A0ABS2TS50</accession>
<dbReference type="SUPFAM" id="SSF48498">
    <property type="entry name" value="Tetracyclin repressor-like, C-terminal domain"/>
    <property type="match status" value="1"/>
</dbReference>
<dbReference type="InterPro" id="IPR039536">
    <property type="entry name" value="TetR_C_Proteobacteria"/>
</dbReference>
<dbReference type="PANTHER" id="PTHR30055">
    <property type="entry name" value="HTH-TYPE TRANSCRIPTIONAL REGULATOR RUTR"/>
    <property type="match status" value="1"/>
</dbReference>
<dbReference type="Proteomes" id="UP000749040">
    <property type="component" value="Unassembled WGS sequence"/>
</dbReference>
<evidence type="ECO:0000256" key="2">
    <source>
        <dbReference type="PROSITE-ProRule" id="PRU00335"/>
    </source>
</evidence>
<proteinExistence type="predicted"/>
<keyword evidence="1 2" id="KW-0238">DNA-binding</keyword>
<comment type="caution">
    <text evidence="4">The sequence shown here is derived from an EMBL/GenBank/DDBJ whole genome shotgun (WGS) entry which is preliminary data.</text>
</comment>
<dbReference type="PROSITE" id="PS01081">
    <property type="entry name" value="HTH_TETR_1"/>
    <property type="match status" value="1"/>
</dbReference>
<dbReference type="Pfam" id="PF00440">
    <property type="entry name" value="TetR_N"/>
    <property type="match status" value="1"/>
</dbReference>
<feature type="domain" description="HTH tetR-type" evidence="3">
    <location>
        <begin position="19"/>
        <end position="79"/>
    </location>
</feature>
<gene>
    <name evidence="4" type="ORF">ITX44_16645</name>
</gene>
<dbReference type="RefSeq" id="WP_205358017.1">
    <property type="nucleotide sequence ID" value="NZ_JADKYB010000008.1"/>
</dbReference>
<dbReference type="PRINTS" id="PR00455">
    <property type="entry name" value="HTHTETR"/>
</dbReference>
<dbReference type="InterPro" id="IPR009057">
    <property type="entry name" value="Homeodomain-like_sf"/>
</dbReference>
<keyword evidence="5" id="KW-1185">Reference proteome</keyword>
<dbReference type="InterPro" id="IPR001647">
    <property type="entry name" value="HTH_TetR"/>
</dbReference>